<dbReference type="PANTHER" id="PTHR43828:SF3">
    <property type="entry name" value="CHROMO DOMAIN-CONTAINING PROTEIN"/>
    <property type="match status" value="1"/>
</dbReference>
<evidence type="ECO:0000256" key="4">
    <source>
        <dbReference type="SAM" id="Coils"/>
    </source>
</evidence>
<name>A0AAN8A6X3_9SACH</name>
<evidence type="ECO:0000256" key="1">
    <source>
        <dbReference type="ARBA" id="ARBA00022737"/>
    </source>
</evidence>
<comment type="caution">
    <text evidence="7">The sequence shown here is derived from an EMBL/GenBank/DDBJ whole genome shotgun (WGS) entry which is preliminary data.</text>
</comment>
<dbReference type="InterPro" id="IPR040822">
    <property type="entry name" value="Swi6_N"/>
</dbReference>
<dbReference type="PANTHER" id="PTHR43828">
    <property type="entry name" value="ASPARAGINASE"/>
    <property type="match status" value="1"/>
</dbReference>
<gene>
    <name evidence="7" type="ORF">RI543_003504</name>
</gene>
<protein>
    <recommendedName>
        <fullName evidence="6">Swi6 N-terminal domain-containing protein</fullName>
    </recommendedName>
</protein>
<feature type="domain" description="Swi6 N-terminal" evidence="6">
    <location>
        <begin position="11"/>
        <end position="129"/>
    </location>
</feature>
<dbReference type="GO" id="GO:0030907">
    <property type="term" value="C:MBF transcription complex"/>
    <property type="evidence" value="ECO:0007669"/>
    <property type="project" value="TreeGrafter"/>
</dbReference>
<evidence type="ECO:0000256" key="3">
    <source>
        <dbReference type="PROSITE-ProRule" id="PRU00023"/>
    </source>
</evidence>
<dbReference type="Gene3D" id="1.25.40.20">
    <property type="entry name" value="Ankyrin repeat-containing domain"/>
    <property type="match status" value="1"/>
</dbReference>
<keyword evidence="4" id="KW-0175">Coiled coil</keyword>
<dbReference type="SMART" id="SM00248">
    <property type="entry name" value="ANK"/>
    <property type="match status" value="3"/>
</dbReference>
<dbReference type="Pfam" id="PF18530">
    <property type="entry name" value="Swi6_N"/>
    <property type="match status" value="1"/>
</dbReference>
<feature type="repeat" description="ANK" evidence="3">
    <location>
        <begin position="434"/>
        <end position="466"/>
    </location>
</feature>
<reference evidence="8" key="1">
    <citation type="submission" date="2023-07" db="EMBL/GenBank/DDBJ databases">
        <title>A draft genome of Kazachstania heterogenica Y-27499.</title>
        <authorList>
            <person name="Donic C."/>
            <person name="Kralova J.S."/>
            <person name="Fidel L."/>
            <person name="Ben-Dor S."/>
            <person name="Jung S."/>
        </authorList>
    </citation>
    <scope>NUCLEOTIDE SEQUENCE [LARGE SCALE GENOMIC DNA]</scope>
    <source>
        <strain evidence="8">Y27499</strain>
    </source>
</reference>
<dbReference type="PROSITE" id="PS50088">
    <property type="entry name" value="ANK_REPEAT"/>
    <property type="match status" value="2"/>
</dbReference>
<dbReference type="GO" id="GO:0045944">
    <property type="term" value="P:positive regulation of transcription by RNA polymerase II"/>
    <property type="evidence" value="ECO:0007669"/>
    <property type="project" value="UniProtKB-ARBA"/>
</dbReference>
<dbReference type="Proteomes" id="UP001306508">
    <property type="component" value="Unassembled WGS sequence"/>
</dbReference>
<feature type="region of interest" description="Disordered" evidence="5">
    <location>
        <begin position="141"/>
        <end position="183"/>
    </location>
</feature>
<feature type="compositionally biased region" description="Low complexity" evidence="5">
    <location>
        <begin position="152"/>
        <end position="164"/>
    </location>
</feature>
<feature type="coiled-coil region" evidence="4">
    <location>
        <begin position="569"/>
        <end position="627"/>
    </location>
</feature>
<keyword evidence="2 3" id="KW-0040">ANK repeat</keyword>
<dbReference type="Pfam" id="PF00023">
    <property type="entry name" value="Ank"/>
    <property type="match status" value="1"/>
</dbReference>
<dbReference type="GO" id="GO:0003713">
    <property type="term" value="F:transcription coactivator activity"/>
    <property type="evidence" value="ECO:0007669"/>
    <property type="project" value="TreeGrafter"/>
</dbReference>
<sequence>MTFVDITGYLNDGTCIVLKRNTRNGYITLKPFLPILDQLNDYNNINPNLSKTESNPFTIDAIKLHKYYSNDVTNKDMTLIDTNKENLLLTKFGVLVDTDANGDKWITGEKAIQILKKANLYDIFKDKLTSDTNRTKTITNIHKNSSTEDNHNTTTTMTSSTTSKRNTDSFSQSTDPQRQLGSPLKKVKLDKSLKLDHSLSEGFSSFPLYKHDLHLNFVNVPLTIQKTIPTASAIDKDERLKLETFLQKLLFPSTGENNNYSTNEQSYNLVEKALLQELDAMFPHVLLNLNIPVDEHGNTPLHWLTSIANLNLVKSLVKLGSNRLLGDNDGESPLVKAVKSANNYDSGTFEELLDYLYPCLILEDNMNRTVLHHIVITSGVAGCSSVAKYYLDVLMGWIVKKEDRISNLHDVDPILKNLTLNWVLVNMLNLQDSNGDTCLNIAARLGNVGIVDALLEYGADPYIANKSGLRPVDFGVRALKDSNITDNNNNSNHTNSIHATPIAASGNYTEDKGLTPPANDTSKNSKDDVDNNVNHVKNNSTTNFKLDSMKEPDTMSLINDLKVLLSDVTKDYEDELSEHKKKLSKLHEELNSQRKQLALTRERLQNAKQLNDEYILLKEQLINLQKGIKKEETNFIEESKRLGISTEETAGIDWDSGDFDVDEPFRINLIHDFLETKLTNEYHGDIEKLLNEESVENVMKQIRSKYDVNKIKDELPSSTLLKTRINAYKKNDEYLQTILNDIHENQSDLEGKFRRVLALCLKVDESKVDSMLDGLLQAISSEDPQDMDTNEMQEFLNKHAIV</sequence>
<evidence type="ECO:0000313" key="7">
    <source>
        <dbReference type="EMBL" id="KAK5779612.1"/>
    </source>
</evidence>
<organism evidence="7 8">
    <name type="scientific">Arxiozyma heterogenica</name>
    <dbReference type="NCBI Taxonomy" id="278026"/>
    <lineage>
        <taxon>Eukaryota</taxon>
        <taxon>Fungi</taxon>
        <taxon>Dikarya</taxon>
        <taxon>Ascomycota</taxon>
        <taxon>Saccharomycotina</taxon>
        <taxon>Saccharomycetes</taxon>
        <taxon>Saccharomycetales</taxon>
        <taxon>Saccharomycetaceae</taxon>
        <taxon>Arxiozyma</taxon>
    </lineage>
</organism>
<keyword evidence="8" id="KW-1185">Reference proteome</keyword>
<evidence type="ECO:0000256" key="5">
    <source>
        <dbReference type="SAM" id="MobiDB-lite"/>
    </source>
</evidence>
<dbReference type="InterPro" id="IPR036770">
    <property type="entry name" value="Ankyrin_rpt-contain_sf"/>
</dbReference>
<dbReference type="EMBL" id="JAWIZZ010000047">
    <property type="protein sequence ID" value="KAK5779612.1"/>
    <property type="molecule type" value="Genomic_DNA"/>
</dbReference>
<dbReference type="Gene3D" id="3.10.260.30">
    <property type="match status" value="1"/>
</dbReference>
<dbReference type="AlphaFoldDB" id="A0AAN8A6X3"/>
<feature type="compositionally biased region" description="Low complexity" evidence="5">
    <location>
        <begin position="531"/>
        <end position="543"/>
    </location>
</feature>
<dbReference type="SUPFAM" id="SSF48403">
    <property type="entry name" value="Ankyrin repeat"/>
    <property type="match status" value="1"/>
</dbReference>
<accession>A0AAN8A6X3</accession>
<keyword evidence="1" id="KW-0677">Repeat</keyword>
<dbReference type="GO" id="GO:0033309">
    <property type="term" value="C:SBF transcription complex"/>
    <property type="evidence" value="ECO:0007669"/>
    <property type="project" value="TreeGrafter"/>
</dbReference>
<evidence type="ECO:0000313" key="8">
    <source>
        <dbReference type="Proteomes" id="UP001306508"/>
    </source>
</evidence>
<dbReference type="InterPro" id="IPR002110">
    <property type="entry name" value="Ankyrin_rpt"/>
</dbReference>
<proteinExistence type="predicted"/>
<feature type="repeat" description="ANK" evidence="3">
    <location>
        <begin position="296"/>
        <end position="328"/>
    </location>
</feature>
<feature type="region of interest" description="Disordered" evidence="5">
    <location>
        <begin position="506"/>
        <end position="547"/>
    </location>
</feature>
<dbReference type="InterPro" id="IPR051642">
    <property type="entry name" value="SWI6-like"/>
</dbReference>
<dbReference type="PROSITE" id="PS50297">
    <property type="entry name" value="ANK_REP_REGION"/>
    <property type="match status" value="2"/>
</dbReference>
<feature type="compositionally biased region" description="Polar residues" evidence="5">
    <location>
        <begin position="168"/>
        <end position="180"/>
    </location>
</feature>
<evidence type="ECO:0000259" key="6">
    <source>
        <dbReference type="Pfam" id="PF18530"/>
    </source>
</evidence>
<evidence type="ECO:0000256" key="2">
    <source>
        <dbReference type="ARBA" id="ARBA00023043"/>
    </source>
</evidence>